<dbReference type="Gene3D" id="3.50.4.10">
    <property type="entry name" value="Hepatocyte Growth Factor"/>
    <property type="match status" value="1"/>
</dbReference>
<evidence type="ECO:0000313" key="2">
    <source>
        <dbReference type="Proteomes" id="UP001177023"/>
    </source>
</evidence>
<reference evidence="1" key="1">
    <citation type="submission" date="2023-06" db="EMBL/GenBank/DDBJ databases">
        <authorList>
            <person name="Delattre M."/>
        </authorList>
    </citation>
    <scope>NUCLEOTIDE SEQUENCE</scope>
    <source>
        <strain evidence="1">AF72</strain>
    </source>
</reference>
<keyword evidence="2" id="KW-1185">Reference proteome</keyword>
<evidence type="ECO:0008006" key="3">
    <source>
        <dbReference type="Google" id="ProtNLM"/>
    </source>
</evidence>
<dbReference type="AlphaFoldDB" id="A0AA36FPW5"/>
<gene>
    <name evidence="1" type="ORF">MSPICULIGERA_LOCUS1561</name>
</gene>
<dbReference type="SUPFAM" id="SSF57414">
    <property type="entry name" value="Hairpin loop containing domain-like"/>
    <property type="match status" value="1"/>
</dbReference>
<protein>
    <recommendedName>
        <fullName evidence="3">Apple domain-containing protein</fullName>
    </recommendedName>
</protein>
<sequence>MPYGGLAPLKPAPVLWHLVKLQVTSNTSLKQCVASCTMPECQSMKFARGVCRLARDTADHRSYASLEENVEAAYIEPMCIRAPNCNLTECIDLCFAAKKLSGFNCSSATWYGNDREQNCLLNSGTRWSRNAAFIKSDVPLVYFEAFDASLRTNFSLKTIKKTLTPPNQWTFWSTCSRPDVLWRHRYKKCSEPDVRHCVKEVAPCKVKKRMAKS</sequence>
<proteinExistence type="predicted"/>
<evidence type="ECO:0000313" key="1">
    <source>
        <dbReference type="EMBL" id="CAJ0560454.1"/>
    </source>
</evidence>
<dbReference type="Proteomes" id="UP001177023">
    <property type="component" value="Unassembled WGS sequence"/>
</dbReference>
<name>A0AA36FPW5_9BILA</name>
<dbReference type="EMBL" id="CATQJA010000446">
    <property type="protein sequence ID" value="CAJ0560454.1"/>
    <property type="molecule type" value="Genomic_DNA"/>
</dbReference>
<accession>A0AA36FPW5</accession>
<comment type="caution">
    <text evidence="1">The sequence shown here is derived from an EMBL/GenBank/DDBJ whole genome shotgun (WGS) entry which is preliminary data.</text>
</comment>
<organism evidence="1 2">
    <name type="scientific">Mesorhabditis spiculigera</name>
    <dbReference type="NCBI Taxonomy" id="96644"/>
    <lineage>
        <taxon>Eukaryota</taxon>
        <taxon>Metazoa</taxon>
        <taxon>Ecdysozoa</taxon>
        <taxon>Nematoda</taxon>
        <taxon>Chromadorea</taxon>
        <taxon>Rhabditida</taxon>
        <taxon>Rhabditina</taxon>
        <taxon>Rhabditomorpha</taxon>
        <taxon>Rhabditoidea</taxon>
        <taxon>Rhabditidae</taxon>
        <taxon>Mesorhabditinae</taxon>
        <taxon>Mesorhabditis</taxon>
    </lineage>
</organism>
<feature type="non-terminal residue" evidence="1">
    <location>
        <position position="1"/>
    </location>
</feature>